<dbReference type="GO" id="GO:0019430">
    <property type="term" value="P:removal of superoxide radicals"/>
    <property type="evidence" value="ECO:0007669"/>
    <property type="project" value="UniProtKB-UniRule"/>
</dbReference>
<dbReference type="Gene3D" id="3.50.50.60">
    <property type="entry name" value="FAD/NAD(P)-binding domain"/>
    <property type="match status" value="2"/>
</dbReference>
<evidence type="ECO:0000256" key="2">
    <source>
        <dbReference type="ARBA" id="ARBA00022630"/>
    </source>
</evidence>
<comment type="similarity">
    <text evidence="1 7">Belongs to the class-II pyridine nucleotide-disulfide oxidoreductase family.</text>
</comment>
<evidence type="ECO:0000259" key="9">
    <source>
        <dbReference type="Pfam" id="PF07992"/>
    </source>
</evidence>
<keyword evidence="2 7" id="KW-0285">Flavoprotein</keyword>
<feature type="domain" description="FAD/NAD(P)-binding" evidence="9">
    <location>
        <begin position="7"/>
        <end position="305"/>
    </location>
</feature>
<dbReference type="PRINTS" id="PR00368">
    <property type="entry name" value="FADPNR"/>
</dbReference>
<organism evidence="10 11">
    <name type="scientific">Mesoterricola sediminis</name>
    <dbReference type="NCBI Taxonomy" id="2927980"/>
    <lineage>
        <taxon>Bacteria</taxon>
        <taxon>Pseudomonadati</taxon>
        <taxon>Acidobacteriota</taxon>
        <taxon>Holophagae</taxon>
        <taxon>Holophagales</taxon>
        <taxon>Holophagaceae</taxon>
        <taxon>Mesoterricola</taxon>
    </lineage>
</organism>
<evidence type="ECO:0000313" key="11">
    <source>
        <dbReference type="Proteomes" id="UP001228113"/>
    </source>
</evidence>
<evidence type="ECO:0000256" key="1">
    <source>
        <dbReference type="ARBA" id="ARBA00009333"/>
    </source>
</evidence>
<name>A0AA48H6B8_9BACT</name>
<dbReference type="PANTHER" id="PTHR48105">
    <property type="entry name" value="THIOREDOXIN REDUCTASE 1-RELATED-RELATED"/>
    <property type="match status" value="1"/>
</dbReference>
<dbReference type="RefSeq" id="WP_316410603.1">
    <property type="nucleotide sequence ID" value="NZ_AP027081.1"/>
</dbReference>
<dbReference type="NCBIfam" id="TIGR01292">
    <property type="entry name" value="TRX_reduct"/>
    <property type="match status" value="1"/>
</dbReference>
<dbReference type="KEGG" id="msea:METESE_31390"/>
<dbReference type="EC" id="1.8.1.9" evidence="7"/>
<evidence type="ECO:0000256" key="8">
    <source>
        <dbReference type="RuleBase" id="RU003881"/>
    </source>
</evidence>
<sequence length="328" mass="34788">MSQPVRNVLIIGGGPAGYTAAIYASRAGLQPLLLEGPQPGGQLTITTDIENFPGFRDGIAGPELMATMRAQAERFGTEILTATVASADLSARPFAVETDQGRILAETVILATGASAKWLGLGKDESLSRTGGGVSACATCDGFFFRGREVAVVGGGDTALEEALYLTRFASRVHLVHRRDAFRASKAMQERALAHEKITIHWNKRVADLHTWKTAVAGGEQERLEGLLLEDTRDQSISRLSVQGLFVAIGHQPNTGFLNGQLPVDEGGYLKVEPGTCRTIIEGVFAAGDVADPTYRQAVTAAGRGCMAAIEAERWLAEREALAAAGGR</sequence>
<keyword evidence="3 7" id="KW-0274">FAD</keyword>
<evidence type="ECO:0000313" key="10">
    <source>
        <dbReference type="EMBL" id="BDU78181.1"/>
    </source>
</evidence>
<comment type="subunit">
    <text evidence="7">Homodimer.</text>
</comment>
<keyword evidence="6 7" id="KW-0676">Redox-active center</keyword>
<dbReference type="SUPFAM" id="SSF51905">
    <property type="entry name" value="FAD/NAD(P)-binding domain"/>
    <property type="match status" value="1"/>
</dbReference>
<dbReference type="PROSITE" id="PS00573">
    <property type="entry name" value="PYRIDINE_REDOX_2"/>
    <property type="match status" value="1"/>
</dbReference>
<dbReference type="InterPro" id="IPR036188">
    <property type="entry name" value="FAD/NAD-bd_sf"/>
</dbReference>
<keyword evidence="5" id="KW-1015">Disulfide bond</keyword>
<gene>
    <name evidence="10" type="ORF">METESE_31390</name>
</gene>
<keyword evidence="11" id="KW-1185">Reference proteome</keyword>
<proteinExistence type="inferred from homology"/>
<protein>
    <recommendedName>
        <fullName evidence="7">Thioredoxin reductase</fullName>
        <ecNumber evidence="7">1.8.1.9</ecNumber>
    </recommendedName>
</protein>
<dbReference type="PRINTS" id="PR00469">
    <property type="entry name" value="PNDRDTASEII"/>
</dbReference>
<keyword evidence="4 7" id="KW-0560">Oxidoreductase</keyword>
<dbReference type="EMBL" id="AP027081">
    <property type="protein sequence ID" value="BDU78181.1"/>
    <property type="molecule type" value="Genomic_DNA"/>
</dbReference>
<reference evidence="10" key="1">
    <citation type="journal article" date="2023" name="Int. J. Syst. Evol. Microbiol.">
        <title>Mesoterricola silvestris gen. nov., sp. nov., Mesoterricola sediminis sp. nov., Geothrix oryzae sp. nov., Geothrix edaphica sp. nov., Geothrix rubra sp. nov., and Geothrix limicola sp. nov., six novel members of Acidobacteriota isolated from soils.</title>
        <authorList>
            <person name="Itoh H."/>
            <person name="Sugisawa Y."/>
            <person name="Mise K."/>
            <person name="Xu Z."/>
            <person name="Kuniyasu M."/>
            <person name="Ushijima N."/>
            <person name="Kawano K."/>
            <person name="Kobayashi E."/>
            <person name="Shiratori Y."/>
            <person name="Masuda Y."/>
            <person name="Senoo K."/>
        </authorList>
    </citation>
    <scope>NUCLEOTIDE SEQUENCE</scope>
    <source>
        <strain evidence="10">W786</strain>
    </source>
</reference>
<dbReference type="GO" id="GO:0004791">
    <property type="term" value="F:thioredoxin-disulfide reductase (NADPH) activity"/>
    <property type="evidence" value="ECO:0007669"/>
    <property type="project" value="UniProtKB-UniRule"/>
</dbReference>
<evidence type="ECO:0000256" key="3">
    <source>
        <dbReference type="ARBA" id="ARBA00022827"/>
    </source>
</evidence>
<accession>A0AA48H6B8</accession>
<keyword evidence="8" id="KW-0521">NADP</keyword>
<evidence type="ECO:0000256" key="4">
    <source>
        <dbReference type="ARBA" id="ARBA00023002"/>
    </source>
</evidence>
<dbReference type="InterPro" id="IPR005982">
    <property type="entry name" value="Thioredox_Rdtase"/>
</dbReference>
<evidence type="ECO:0000256" key="5">
    <source>
        <dbReference type="ARBA" id="ARBA00023157"/>
    </source>
</evidence>
<evidence type="ECO:0000256" key="6">
    <source>
        <dbReference type="ARBA" id="ARBA00023284"/>
    </source>
</evidence>
<comment type="catalytic activity">
    <reaction evidence="7">
        <text>[thioredoxin]-dithiol + NADP(+) = [thioredoxin]-disulfide + NADPH + H(+)</text>
        <dbReference type="Rhea" id="RHEA:20345"/>
        <dbReference type="Rhea" id="RHEA-COMP:10698"/>
        <dbReference type="Rhea" id="RHEA-COMP:10700"/>
        <dbReference type="ChEBI" id="CHEBI:15378"/>
        <dbReference type="ChEBI" id="CHEBI:29950"/>
        <dbReference type="ChEBI" id="CHEBI:50058"/>
        <dbReference type="ChEBI" id="CHEBI:57783"/>
        <dbReference type="ChEBI" id="CHEBI:58349"/>
        <dbReference type="EC" id="1.8.1.9"/>
    </reaction>
</comment>
<dbReference type="AlphaFoldDB" id="A0AA48H6B8"/>
<dbReference type="InterPro" id="IPR050097">
    <property type="entry name" value="Ferredoxin-NADP_redctase_2"/>
</dbReference>
<evidence type="ECO:0000256" key="7">
    <source>
        <dbReference type="RuleBase" id="RU003880"/>
    </source>
</evidence>
<dbReference type="Pfam" id="PF07992">
    <property type="entry name" value="Pyr_redox_2"/>
    <property type="match status" value="1"/>
</dbReference>
<dbReference type="GO" id="GO:0005737">
    <property type="term" value="C:cytoplasm"/>
    <property type="evidence" value="ECO:0007669"/>
    <property type="project" value="InterPro"/>
</dbReference>
<dbReference type="InterPro" id="IPR008255">
    <property type="entry name" value="Pyr_nucl-diS_OxRdtase_2_AS"/>
</dbReference>
<dbReference type="InterPro" id="IPR023753">
    <property type="entry name" value="FAD/NAD-binding_dom"/>
</dbReference>
<dbReference type="Proteomes" id="UP001228113">
    <property type="component" value="Chromosome"/>
</dbReference>
<comment type="cofactor">
    <cofactor evidence="8">
        <name>FAD</name>
        <dbReference type="ChEBI" id="CHEBI:57692"/>
    </cofactor>
    <text evidence="8">Binds 1 FAD per subunit.</text>
</comment>